<organism evidence="1">
    <name type="scientific">Borely moumouvirus</name>
    <dbReference type="NCBI Taxonomy" id="2712067"/>
    <lineage>
        <taxon>Viruses</taxon>
        <taxon>Varidnaviria</taxon>
        <taxon>Bamfordvirae</taxon>
        <taxon>Nucleocytoviricota</taxon>
        <taxon>Megaviricetes</taxon>
        <taxon>Imitervirales</taxon>
        <taxon>Mimiviridae</taxon>
        <taxon>Megamimivirinae</taxon>
        <taxon>Moumouvirus</taxon>
    </lineage>
</organism>
<evidence type="ECO:0000313" key="1">
    <source>
        <dbReference type="EMBL" id="QID06346.1"/>
    </source>
</evidence>
<accession>A0A6G6AD71</accession>
<protein>
    <submittedName>
        <fullName evidence="1">Uncharacterized protein</fullName>
    </submittedName>
</protein>
<proteinExistence type="predicted"/>
<sequence>MTSRYSYTNFTGNPYIHDHGVPYDVNIDERQRLLNNNNNNRTIIRSNQNTCPSIVLARNDPRLNAWSTNVRKDNLYTNYTNRC</sequence>
<dbReference type="EMBL" id="MN175499">
    <property type="protein sequence ID" value="QID06346.1"/>
    <property type="molecule type" value="Genomic_DNA"/>
</dbReference>
<reference evidence="1" key="1">
    <citation type="submission" date="2019-07" db="EMBL/GenBank/DDBJ databases">
        <title>The discovery of a new lineage B mimivirus raises questions about particles surface fibrils.</title>
        <authorList>
            <person name="Silva L.K.S."/>
            <person name="Rodrigues R.A.L."/>
            <person name="Andrade A.C.S.P."/>
            <person name="Hikida H."/>
            <person name="Andreani J."/>
            <person name="Levasseur A."/>
            <person name="La Scola B."/>
            <person name="Abrahao J.S."/>
        </authorList>
    </citation>
    <scope>NUCLEOTIDE SEQUENCE</scope>
    <source>
        <strain evidence="1">B60</strain>
    </source>
</reference>
<name>A0A6G6AD71_9VIRU</name>